<evidence type="ECO:0000313" key="5">
    <source>
        <dbReference type="EMBL" id="KJL34012.1"/>
    </source>
</evidence>
<dbReference type="SUPFAM" id="SSF52172">
    <property type="entry name" value="CheY-like"/>
    <property type="match status" value="1"/>
</dbReference>
<dbReference type="GO" id="GO:0000976">
    <property type="term" value="F:transcription cis-regulatory region binding"/>
    <property type="evidence" value="ECO:0007669"/>
    <property type="project" value="TreeGrafter"/>
</dbReference>
<dbReference type="Pfam" id="PF04397">
    <property type="entry name" value="LytTR"/>
    <property type="match status" value="1"/>
</dbReference>
<dbReference type="Proteomes" id="UP000033640">
    <property type="component" value="Unassembled WGS sequence"/>
</dbReference>
<evidence type="ECO:0000259" key="3">
    <source>
        <dbReference type="PROSITE" id="PS50110"/>
    </source>
</evidence>
<dbReference type="GO" id="GO:0032993">
    <property type="term" value="C:protein-DNA complex"/>
    <property type="evidence" value="ECO:0007669"/>
    <property type="project" value="TreeGrafter"/>
</dbReference>
<dbReference type="PATRIC" id="fig|82380.11.peg.42"/>
<keyword evidence="1" id="KW-0238">DNA-binding</keyword>
<dbReference type="SMART" id="SM00850">
    <property type="entry name" value="LytTR"/>
    <property type="match status" value="1"/>
</dbReference>
<organism evidence="5 6">
    <name type="scientific">Microbacterium oxydans</name>
    <dbReference type="NCBI Taxonomy" id="82380"/>
    <lineage>
        <taxon>Bacteria</taxon>
        <taxon>Bacillati</taxon>
        <taxon>Actinomycetota</taxon>
        <taxon>Actinomycetes</taxon>
        <taxon>Micrococcales</taxon>
        <taxon>Microbacteriaceae</taxon>
        <taxon>Microbacterium</taxon>
    </lineage>
</organism>
<feature type="domain" description="HTH LytTR-type" evidence="4">
    <location>
        <begin position="146"/>
        <end position="249"/>
    </location>
</feature>
<dbReference type="PROSITE" id="PS50110">
    <property type="entry name" value="RESPONSE_REGULATORY"/>
    <property type="match status" value="1"/>
</dbReference>
<dbReference type="GO" id="GO:0006355">
    <property type="term" value="P:regulation of DNA-templated transcription"/>
    <property type="evidence" value="ECO:0007669"/>
    <property type="project" value="TreeGrafter"/>
</dbReference>
<comment type="caution">
    <text evidence="5">The sequence shown here is derived from an EMBL/GenBank/DDBJ whole genome shotgun (WGS) entry which is preliminary data.</text>
</comment>
<sequence length="254" mass="27548">MTTSAPTIETWNEARMIDVLVADDEKPALDELVHLLRTDERIGEILTATSGADALRQLSERAVRIAFLDIHMPGLLGTELARSLLALAAPPAVVFVTADEARAVEAFELRAVDYLLKPVRAERLRRSIDRVVELGDAAASGDDEMVPVTVGSIVRFVRRSEVRWVQAQGDYSRLHAGDGLGHLVRVPISELEVRWADAGFLRVHRSSLVRASAVTEVRLSGAEPSVVVGDTALPVSRRLLPAVRDALVRGEGAG</sequence>
<dbReference type="EMBL" id="JYIW01000007">
    <property type="protein sequence ID" value="KJL34012.1"/>
    <property type="molecule type" value="Genomic_DNA"/>
</dbReference>
<dbReference type="InterPro" id="IPR039420">
    <property type="entry name" value="WalR-like"/>
</dbReference>
<evidence type="ECO:0000313" key="6">
    <source>
        <dbReference type="Proteomes" id="UP000033640"/>
    </source>
</evidence>
<evidence type="ECO:0000256" key="1">
    <source>
        <dbReference type="ARBA" id="ARBA00023125"/>
    </source>
</evidence>
<dbReference type="InterPro" id="IPR001789">
    <property type="entry name" value="Sig_transdc_resp-reg_receiver"/>
</dbReference>
<protein>
    <submittedName>
        <fullName evidence="5">Sensory transduction protein LytR</fullName>
    </submittedName>
</protein>
<gene>
    <name evidence="5" type="primary">lytR</name>
    <name evidence="5" type="ORF">RS83_00041</name>
</gene>
<dbReference type="GO" id="GO:0000156">
    <property type="term" value="F:phosphorelay response regulator activity"/>
    <property type="evidence" value="ECO:0007669"/>
    <property type="project" value="TreeGrafter"/>
</dbReference>
<dbReference type="PANTHER" id="PTHR48111">
    <property type="entry name" value="REGULATOR OF RPOS"/>
    <property type="match status" value="1"/>
</dbReference>
<dbReference type="Pfam" id="PF00072">
    <property type="entry name" value="Response_reg"/>
    <property type="match status" value="1"/>
</dbReference>
<evidence type="ECO:0000259" key="4">
    <source>
        <dbReference type="PROSITE" id="PS50930"/>
    </source>
</evidence>
<dbReference type="PANTHER" id="PTHR48111:SF69">
    <property type="entry name" value="RESPONSE REGULATOR RECEIVER"/>
    <property type="match status" value="1"/>
</dbReference>
<keyword evidence="2" id="KW-0597">Phosphoprotein</keyword>
<dbReference type="PROSITE" id="PS50930">
    <property type="entry name" value="HTH_LYTTR"/>
    <property type="match status" value="1"/>
</dbReference>
<evidence type="ECO:0000256" key="2">
    <source>
        <dbReference type="PROSITE-ProRule" id="PRU00169"/>
    </source>
</evidence>
<dbReference type="InterPro" id="IPR011006">
    <property type="entry name" value="CheY-like_superfamily"/>
</dbReference>
<name>A0A0F0LLB9_9MICO</name>
<dbReference type="Gene3D" id="3.40.50.2300">
    <property type="match status" value="1"/>
</dbReference>
<dbReference type="InterPro" id="IPR007492">
    <property type="entry name" value="LytTR_DNA-bd_dom"/>
</dbReference>
<dbReference type="AlphaFoldDB" id="A0A0F0LLB9"/>
<proteinExistence type="predicted"/>
<feature type="modified residue" description="4-aspartylphosphate" evidence="2">
    <location>
        <position position="69"/>
    </location>
</feature>
<dbReference type="GO" id="GO:0005829">
    <property type="term" value="C:cytosol"/>
    <property type="evidence" value="ECO:0007669"/>
    <property type="project" value="TreeGrafter"/>
</dbReference>
<accession>A0A0F0LLB9</accession>
<feature type="domain" description="Response regulatory" evidence="3">
    <location>
        <begin position="18"/>
        <end position="132"/>
    </location>
</feature>
<dbReference type="Gene3D" id="2.40.50.1020">
    <property type="entry name" value="LytTr DNA-binding domain"/>
    <property type="match status" value="1"/>
</dbReference>
<reference evidence="5 6" key="1">
    <citation type="submission" date="2015-02" db="EMBL/GenBank/DDBJ databases">
        <title>Draft genome sequences of ten Microbacterium spp. with emphasis on heavy metal contaminated environments.</title>
        <authorList>
            <person name="Corretto E."/>
        </authorList>
    </citation>
    <scope>NUCLEOTIDE SEQUENCE [LARGE SCALE GENOMIC DNA]</scope>
    <source>
        <strain evidence="5 6">BEL4b</strain>
    </source>
</reference>
<dbReference type="SMART" id="SM00448">
    <property type="entry name" value="REC"/>
    <property type="match status" value="1"/>
</dbReference>